<dbReference type="GO" id="GO:0003887">
    <property type="term" value="F:DNA-directed DNA polymerase activity"/>
    <property type="evidence" value="ECO:0007669"/>
    <property type="project" value="UniProtKB-KW"/>
</dbReference>
<comment type="caution">
    <text evidence="10">The sequence shown here is derived from an EMBL/GenBank/DDBJ whole genome shotgun (WGS) entry which is preliminary data.</text>
</comment>
<keyword evidence="11" id="KW-1185">Reference proteome</keyword>
<dbReference type="EC" id="2.7.7.7" evidence="2"/>
<keyword evidence="7" id="KW-0238">DNA-binding</keyword>
<dbReference type="InterPro" id="IPR012337">
    <property type="entry name" value="RNaseH-like_sf"/>
</dbReference>
<dbReference type="GO" id="GO:0006260">
    <property type="term" value="P:DNA replication"/>
    <property type="evidence" value="ECO:0007669"/>
    <property type="project" value="UniProtKB-KW"/>
</dbReference>
<keyword evidence="5" id="KW-0235">DNA replication</keyword>
<keyword evidence="4" id="KW-0548">Nucleotidyltransferase</keyword>
<reference evidence="10" key="1">
    <citation type="submission" date="2020-05" db="EMBL/GenBank/DDBJ databases">
        <title>Phylogenomic resolution of chytrid fungi.</title>
        <authorList>
            <person name="Stajich J.E."/>
            <person name="Amses K."/>
            <person name="Simmons R."/>
            <person name="Seto K."/>
            <person name="Myers J."/>
            <person name="Bonds A."/>
            <person name="Quandt C.A."/>
            <person name="Barry K."/>
            <person name="Liu P."/>
            <person name="Grigoriev I."/>
            <person name="Longcore J.E."/>
            <person name="James T.Y."/>
        </authorList>
    </citation>
    <scope>NUCLEOTIDE SEQUENCE</scope>
    <source>
        <strain evidence="10">JEL0476</strain>
    </source>
</reference>
<accession>A0AAD5XZP4</accession>
<feature type="domain" description="DNA-directed DNA polymerase family B mitochondria/virus" evidence="9">
    <location>
        <begin position="110"/>
        <end position="150"/>
    </location>
</feature>
<dbReference type="GO" id="GO:0003677">
    <property type="term" value="F:DNA binding"/>
    <property type="evidence" value="ECO:0007669"/>
    <property type="project" value="UniProtKB-KW"/>
</dbReference>
<evidence type="ECO:0000256" key="3">
    <source>
        <dbReference type="ARBA" id="ARBA00022679"/>
    </source>
</evidence>
<dbReference type="SUPFAM" id="SSF53098">
    <property type="entry name" value="Ribonuclease H-like"/>
    <property type="match status" value="1"/>
</dbReference>
<evidence type="ECO:0000256" key="1">
    <source>
        <dbReference type="ARBA" id="ARBA00005755"/>
    </source>
</evidence>
<keyword evidence="3" id="KW-0808">Transferase</keyword>
<evidence type="ECO:0000256" key="8">
    <source>
        <dbReference type="ARBA" id="ARBA00049244"/>
    </source>
</evidence>
<evidence type="ECO:0000256" key="2">
    <source>
        <dbReference type="ARBA" id="ARBA00012417"/>
    </source>
</evidence>
<dbReference type="AlphaFoldDB" id="A0AAD5XZP4"/>
<protein>
    <recommendedName>
        <fullName evidence="2">DNA-directed DNA polymerase</fullName>
        <ecNumber evidence="2">2.7.7.7</ecNumber>
    </recommendedName>
</protein>
<proteinExistence type="inferred from homology"/>
<dbReference type="PRINTS" id="PR00106">
    <property type="entry name" value="DNAPOLB"/>
</dbReference>
<dbReference type="InterPro" id="IPR006172">
    <property type="entry name" value="DNA-dir_DNA_pol_B"/>
</dbReference>
<dbReference type="Gene3D" id="3.90.1600.10">
    <property type="entry name" value="Palm domain of DNA polymerase"/>
    <property type="match status" value="2"/>
</dbReference>
<evidence type="ECO:0000256" key="7">
    <source>
        <dbReference type="ARBA" id="ARBA00023125"/>
    </source>
</evidence>
<name>A0AAD5XZP4_9FUNG</name>
<dbReference type="InterPro" id="IPR023211">
    <property type="entry name" value="DNA_pol_palm_dom_sf"/>
</dbReference>
<feature type="domain" description="DNA-directed DNA polymerase family B mitochondria/virus" evidence="9">
    <location>
        <begin position="153"/>
        <end position="267"/>
    </location>
</feature>
<evidence type="ECO:0000256" key="5">
    <source>
        <dbReference type="ARBA" id="ARBA00022705"/>
    </source>
</evidence>
<dbReference type="PROSITE" id="PS00116">
    <property type="entry name" value="DNA_POLYMERASE_B"/>
    <property type="match status" value="1"/>
</dbReference>
<evidence type="ECO:0000313" key="11">
    <source>
        <dbReference type="Proteomes" id="UP001211065"/>
    </source>
</evidence>
<comment type="similarity">
    <text evidence="1">Belongs to the DNA polymerase type-B family.</text>
</comment>
<gene>
    <name evidence="10" type="ORF">HK099_004345</name>
</gene>
<dbReference type="GO" id="GO:0000166">
    <property type="term" value="F:nucleotide binding"/>
    <property type="evidence" value="ECO:0007669"/>
    <property type="project" value="InterPro"/>
</dbReference>
<dbReference type="SUPFAM" id="SSF56672">
    <property type="entry name" value="DNA/RNA polymerases"/>
    <property type="match status" value="1"/>
</dbReference>
<dbReference type="EMBL" id="JADGJW010000301">
    <property type="protein sequence ID" value="KAJ3220452.1"/>
    <property type="molecule type" value="Genomic_DNA"/>
</dbReference>
<sequence>MLLPNSLRDLCNSMQISYKKGFFPYTFPNASNLNYIGITPIDHFNQEDKIYVEIVNNWSLKNETIKYLHLDLMALYNILFKVSKSIYNKFYLNITSSVSLPSLAMKEGGYYGGLVDVYETFGENLFYYDVNSLYPFAMLKDMPVGNPVEPVRKSKLITPLGEWEAWYLSEELKAALNANVGYEIIEIIEGVQFERNSNIFKTYINDFYSIKVNSKGAERNLAKLFLNSLYGRMGIKPIDFETIFINKKDFNPNLSILSVMELDNHLLIDLPISYYKSKKPLVNIAIAGAITAYSRMHINKFKNIPNNKCYYTDTDSVILEKELSKDLISKKLGDMK</sequence>
<evidence type="ECO:0000313" key="10">
    <source>
        <dbReference type="EMBL" id="KAJ3220452.1"/>
    </source>
</evidence>
<dbReference type="Pfam" id="PF03175">
    <property type="entry name" value="DNA_pol_B_2"/>
    <property type="match status" value="3"/>
</dbReference>
<dbReference type="PANTHER" id="PTHR33568:SF3">
    <property type="entry name" value="DNA-DIRECTED DNA POLYMERASE"/>
    <property type="match status" value="1"/>
</dbReference>
<organism evidence="10 11">
    <name type="scientific">Clydaea vesicula</name>
    <dbReference type="NCBI Taxonomy" id="447962"/>
    <lineage>
        <taxon>Eukaryota</taxon>
        <taxon>Fungi</taxon>
        <taxon>Fungi incertae sedis</taxon>
        <taxon>Chytridiomycota</taxon>
        <taxon>Chytridiomycota incertae sedis</taxon>
        <taxon>Chytridiomycetes</taxon>
        <taxon>Lobulomycetales</taxon>
        <taxon>Lobulomycetaceae</taxon>
        <taxon>Clydaea</taxon>
    </lineage>
</organism>
<dbReference type="InterPro" id="IPR004868">
    <property type="entry name" value="DNA-dir_DNA_pol_B_mt/vir"/>
</dbReference>
<evidence type="ECO:0000256" key="6">
    <source>
        <dbReference type="ARBA" id="ARBA00022932"/>
    </source>
</evidence>
<evidence type="ECO:0000259" key="9">
    <source>
        <dbReference type="Pfam" id="PF03175"/>
    </source>
</evidence>
<feature type="domain" description="DNA-directed DNA polymerase family B mitochondria/virus" evidence="9">
    <location>
        <begin position="2"/>
        <end position="106"/>
    </location>
</feature>
<keyword evidence="6" id="KW-0239">DNA-directed DNA polymerase</keyword>
<dbReference type="InterPro" id="IPR017964">
    <property type="entry name" value="DNA-dir_DNA_pol_B_CS"/>
</dbReference>
<evidence type="ECO:0000256" key="4">
    <source>
        <dbReference type="ARBA" id="ARBA00022695"/>
    </source>
</evidence>
<dbReference type="Proteomes" id="UP001211065">
    <property type="component" value="Unassembled WGS sequence"/>
</dbReference>
<dbReference type="Gene3D" id="1.10.287.690">
    <property type="entry name" value="Helix hairpin bin"/>
    <property type="match status" value="1"/>
</dbReference>
<comment type="catalytic activity">
    <reaction evidence="8">
        <text>DNA(n) + a 2'-deoxyribonucleoside 5'-triphosphate = DNA(n+1) + diphosphate</text>
        <dbReference type="Rhea" id="RHEA:22508"/>
        <dbReference type="Rhea" id="RHEA-COMP:17339"/>
        <dbReference type="Rhea" id="RHEA-COMP:17340"/>
        <dbReference type="ChEBI" id="CHEBI:33019"/>
        <dbReference type="ChEBI" id="CHEBI:61560"/>
        <dbReference type="ChEBI" id="CHEBI:173112"/>
        <dbReference type="EC" id="2.7.7.7"/>
    </reaction>
</comment>
<dbReference type="InterPro" id="IPR043502">
    <property type="entry name" value="DNA/RNA_pol_sf"/>
</dbReference>
<dbReference type="PANTHER" id="PTHR33568">
    <property type="entry name" value="DNA POLYMERASE"/>
    <property type="match status" value="1"/>
</dbReference>